<dbReference type="AlphaFoldDB" id="A0A919MU21"/>
<keyword evidence="3" id="KW-1185">Reference proteome</keyword>
<name>A0A919MU21_9ACTN</name>
<organism evidence="2 3">
    <name type="scientific">Paractinoplanes rishiriensis</name>
    <dbReference type="NCBI Taxonomy" id="1050105"/>
    <lineage>
        <taxon>Bacteria</taxon>
        <taxon>Bacillati</taxon>
        <taxon>Actinomycetota</taxon>
        <taxon>Actinomycetes</taxon>
        <taxon>Micromonosporales</taxon>
        <taxon>Micromonosporaceae</taxon>
        <taxon>Paractinoplanes</taxon>
    </lineage>
</organism>
<comment type="caution">
    <text evidence="2">The sequence shown here is derived from an EMBL/GenBank/DDBJ whole genome shotgun (WGS) entry which is preliminary data.</text>
</comment>
<evidence type="ECO:0000256" key="1">
    <source>
        <dbReference type="SAM" id="MobiDB-lite"/>
    </source>
</evidence>
<evidence type="ECO:0000313" key="2">
    <source>
        <dbReference type="EMBL" id="GIE94884.1"/>
    </source>
</evidence>
<dbReference type="EMBL" id="BOMV01000021">
    <property type="protein sequence ID" value="GIE94884.1"/>
    <property type="molecule type" value="Genomic_DNA"/>
</dbReference>
<sequence length="70" mass="7613">MTMTTKAPYALVPRPLSDPSRFRSSTPIAAGGRLTPFLAPPAAEDITPVLRASDRGQEAMHRLRHPFTSP</sequence>
<protein>
    <submittedName>
        <fullName evidence="2">Uncharacterized protein</fullName>
    </submittedName>
</protein>
<feature type="region of interest" description="Disordered" evidence="1">
    <location>
        <begin position="1"/>
        <end position="39"/>
    </location>
</feature>
<reference evidence="2" key="1">
    <citation type="submission" date="2021-01" db="EMBL/GenBank/DDBJ databases">
        <title>Whole genome shotgun sequence of Actinoplanes rishiriensis NBRC 108556.</title>
        <authorList>
            <person name="Komaki H."/>
            <person name="Tamura T."/>
        </authorList>
    </citation>
    <scope>NUCLEOTIDE SEQUENCE</scope>
    <source>
        <strain evidence="2">NBRC 108556</strain>
    </source>
</reference>
<accession>A0A919MU21</accession>
<proteinExistence type="predicted"/>
<dbReference type="Proteomes" id="UP000636960">
    <property type="component" value="Unassembled WGS sequence"/>
</dbReference>
<evidence type="ECO:0000313" key="3">
    <source>
        <dbReference type="Proteomes" id="UP000636960"/>
    </source>
</evidence>
<gene>
    <name evidence="2" type="ORF">Ari01nite_23490</name>
</gene>